<dbReference type="InterPro" id="IPR011050">
    <property type="entry name" value="Pectin_lyase_fold/virulence"/>
</dbReference>
<dbReference type="Gene3D" id="2.30.42.10">
    <property type="match status" value="1"/>
</dbReference>
<evidence type="ECO:0000259" key="1">
    <source>
        <dbReference type="Pfam" id="PF13180"/>
    </source>
</evidence>
<reference evidence="3" key="1">
    <citation type="journal article" date="2019" name="Int. J. Syst. Evol. Microbiol.">
        <title>The Global Catalogue of Microorganisms (GCM) 10K type strain sequencing project: providing services to taxonomists for standard genome sequencing and annotation.</title>
        <authorList>
            <consortium name="The Broad Institute Genomics Platform"/>
            <consortium name="The Broad Institute Genome Sequencing Center for Infectious Disease"/>
            <person name="Wu L."/>
            <person name="Ma J."/>
        </authorList>
    </citation>
    <scope>NUCLEOTIDE SEQUENCE [LARGE SCALE GENOMIC DNA]</scope>
    <source>
        <strain evidence="3">KCTC 22814</strain>
    </source>
</reference>
<gene>
    <name evidence="2" type="ORF">ACFS7Y_17625</name>
</gene>
<name>A0ABW6BKW8_9SPHI</name>
<dbReference type="Proteomes" id="UP001597525">
    <property type="component" value="Unassembled WGS sequence"/>
</dbReference>
<dbReference type="PANTHER" id="PTHR36453">
    <property type="entry name" value="SECRETED PROTEIN-RELATED"/>
    <property type="match status" value="1"/>
</dbReference>
<dbReference type="Gene3D" id="2.160.20.10">
    <property type="entry name" value="Single-stranded right-handed beta-helix, Pectin lyase-like"/>
    <property type="match status" value="2"/>
</dbReference>
<organism evidence="2 3">
    <name type="scientific">Sphingobacterium bambusae</name>
    <dbReference type="NCBI Taxonomy" id="662858"/>
    <lineage>
        <taxon>Bacteria</taxon>
        <taxon>Pseudomonadati</taxon>
        <taxon>Bacteroidota</taxon>
        <taxon>Sphingobacteriia</taxon>
        <taxon>Sphingobacteriales</taxon>
        <taxon>Sphingobacteriaceae</taxon>
        <taxon>Sphingobacterium</taxon>
    </lineage>
</organism>
<dbReference type="InterPro" id="IPR036034">
    <property type="entry name" value="PDZ_sf"/>
</dbReference>
<dbReference type="RefSeq" id="WP_320186432.1">
    <property type="nucleotide sequence ID" value="NZ_CP138332.1"/>
</dbReference>
<keyword evidence="3" id="KW-1185">Reference proteome</keyword>
<dbReference type="Pfam" id="PF13180">
    <property type="entry name" value="PDZ_2"/>
    <property type="match status" value="1"/>
</dbReference>
<feature type="domain" description="PDZ" evidence="1">
    <location>
        <begin position="775"/>
        <end position="856"/>
    </location>
</feature>
<dbReference type="PANTHER" id="PTHR36453:SF1">
    <property type="entry name" value="RIGHT HANDED BETA HELIX DOMAIN-CONTAINING PROTEIN"/>
    <property type="match status" value="1"/>
</dbReference>
<accession>A0ABW6BKW8</accession>
<protein>
    <submittedName>
        <fullName evidence="2">PDZ domain-containing protein</fullName>
    </submittedName>
</protein>
<evidence type="ECO:0000313" key="2">
    <source>
        <dbReference type="EMBL" id="MFD2969219.1"/>
    </source>
</evidence>
<comment type="caution">
    <text evidence="2">The sequence shown here is derived from an EMBL/GenBank/DDBJ whole genome shotgun (WGS) entry which is preliminary data.</text>
</comment>
<proteinExistence type="predicted"/>
<dbReference type="SUPFAM" id="SSF50156">
    <property type="entry name" value="PDZ domain-like"/>
    <property type="match status" value="1"/>
</dbReference>
<sequence>MNLSAFNYRRTIGLIFQNRNALQQQNTAKKNNLAPQVHLSPLTVPDESSNFDLLCTKNNRLSVTIILKSLSKLFFFSAIFCFTQAWAQSTKPQQIYVASTGKDSQSGTSSRPFASPQAALKQVTKLKKDGYKGAVELILREGTYYLDEALLITPAESGSENAPLTIKAAKGHRVTLSGAVPLHLKWVHQQSGIWKASTPKGLVFQELYTNGKRLHRARYPNYDATVLPFQGYAADALSTARVQRWKDPTTAYVHALHIGRWGGFHYRISGRDQDGQLTFSGGEQNNRPSKMHETYRYVENIVEELDVANEWFLDEKTNTLYYYPEKGIDPNNEQFEAPLLENIITIQGSLTQPAHNIRLEGIRFTHTAPTFMKTAEPLLRSDWTIYRQGAVKIEGAERCEVTGSDFVDLGGNAIFISNYNRDILIANNLIERLGAGAINFVGSPEAVRSPAFRYEKSVPITAMDTLIGPKSDNFPKDCEASNNLIRDIGLIEKQVAGVQISMASAIRVLHNSIYRVPRAGINIGDGTWGGHDIAYNDVFQTVLETSDHGAFNSWGRDRFWQANRGEMNKVTAQHPTWVLLDAVQPTQIRNNRFQCDHGWDIDLDDGSTNYQIYNNLCLSGGLKLREGFYRTVYNNIMINNGFHPHVWFKDSHDVFRNNVVMRSHADIQVKFWGDTVDYNYYASTDDLAKDQKKGIDAHSEVIDMQFKDAAKGDFQLVGNLPKGFKNFDMNSFGVEHPRLKKLAETAPIPTLSTQNASTQTSVLSWKGAQFKSIASLGEQSAAGLPSMAGALVAQLEENSPLYLSGLRASDVIVECQHETIDNSADLERIVKRDKFRDQLTVVIYRNQSKQTLLLKL</sequence>
<dbReference type="InterPro" id="IPR012334">
    <property type="entry name" value="Pectin_lyas_fold"/>
</dbReference>
<dbReference type="SUPFAM" id="SSF51126">
    <property type="entry name" value="Pectin lyase-like"/>
    <property type="match status" value="1"/>
</dbReference>
<dbReference type="InterPro" id="IPR001478">
    <property type="entry name" value="PDZ"/>
</dbReference>
<evidence type="ECO:0000313" key="3">
    <source>
        <dbReference type="Proteomes" id="UP001597525"/>
    </source>
</evidence>
<dbReference type="EMBL" id="JBHUPB010000012">
    <property type="protein sequence ID" value="MFD2969219.1"/>
    <property type="molecule type" value="Genomic_DNA"/>
</dbReference>